<gene>
    <name evidence="1" type="ORF">XD54_0156</name>
</gene>
<name>A0A117L1V2_9EURY</name>
<dbReference type="EMBL" id="LGFD01000002">
    <property type="protein sequence ID" value="KUK18596.1"/>
    <property type="molecule type" value="Genomic_DNA"/>
</dbReference>
<comment type="caution">
    <text evidence="1">The sequence shown here is derived from an EMBL/GenBank/DDBJ whole genome shotgun (WGS) entry which is preliminary data.</text>
</comment>
<reference evidence="2" key="1">
    <citation type="journal article" date="2015" name="MBio">
        <title>Genome-Resolved Metagenomic Analysis Reveals Roles for Candidate Phyla and Other Microbial Community Members in Biogeochemical Transformations in Oil Reservoirs.</title>
        <authorList>
            <person name="Hu P."/>
            <person name="Tom L."/>
            <person name="Singh A."/>
            <person name="Thomas B.C."/>
            <person name="Baker B.J."/>
            <person name="Piceno Y.M."/>
            <person name="Andersen G.L."/>
            <person name="Banfield J.F."/>
        </authorList>
    </citation>
    <scope>NUCLEOTIDE SEQUENCE [LARGE SCALE GENOMIC DNA]</scope>
</reference>
<protein>
    <submittedName>
        <fullName evidence="1">Uncharacterized protein</fullName>
    </submittedName>
</protein>
<evidence type="ECO:0000313" key="2">
    <source>
        <dbReference type="Proteomes" id="UP000053911"/>
    </source>
</evidence>
<organism evidence="1 2">
    <name type="scientific">Thermococcus sibiricus</name>
    <dbReference type="NCBI Taxonomy" id="172049"/>
    <lineage>
        <taxon>Archaea</taxon>
        <taxon>Methanobacteriati</taxon>
        <taxon>Methanobacteriota</taxon>
        <taxon>Thermococci</taxon>
        <taxon>Thermococcales</taxon>
        <taxon>Thermococcaceae</taxon>
        <taxon>Thermococcus</taxon>
    </lineage>
</organism>
<proteinExistence type="predicted"/>
<dbReference type="GeneID" id="8095935"/>
<dbReference type="Proteomes" id="UP000053911">
    <property type="component" value="Unassembled WGS sequence"/>
</dbReference>
<dbReference type="AlphaFoldDB" id="A0A117L1V2"/>
<dbReference type="PATRIC" id="fig|172049.5.peg.536"/>
<accession>A0A117L1V2</accession>
<sequence>MKEKIEQALFEVRPYIEYYEELKKRVEEIASTTDEEGLFIKLLEEEIKKSEEPFKTDLRIFLQKFTSFL</sequence>
<dbReference type="OMA" id="FEARPYV"/>
<dbReference type="RefSeq" id="WP_015849218.1">
    <property type="nucleotide sequence ID" value="NZ_LGFD01000002.1"/>
</dbReference>
<evidence type="ECO:0000313" key="1">
    <source>
        <dbReference type="EMBL" id="KUK18596.1"/>
    </source>
</evidence>